<evidence type="ECO:0000313" key="1">
    <source>
        <dbReference type="EMBL" id="MBY8888037.1"/>
    </source>
</evidence>
<protein>
    <submittedName>
        <fullName evidence="1">Uncharacterized protein</fullName>
    </submittedName>
</protein>
<keyword evidence="2" id="KW-1185">Reference proteome</keyword>
<dbReference type="EMBL" id="JAINVZ010000021">
    <property type="protein sequence ID" value="MBY8888037.1"/>
    <property type="molecule type" value="Genomic_DNA"/>
</dbReference>
<evidence type="ECO:0000313" key="2">
    <source>
        <dbReference type="Proteomes" id="UP001198565"/>
    </source>
</evidence>
<accession>A0ABS7QXU6</accession>
<name>A0ABS7QXU6_9ACTN</name>
<dbReference type="RefSeq" id="WP_222980776.1">
    <property type="nucleotide sequence ID" value="NZ_JAINVZ010000021.1"/>
</dbReference>
<organism evidence="1 2">
    <name type="scientific">Streptantibioticus parmotrematis</name>
    <dbReference type="NCBI Taxonomy" id="2873249"/>
    <lineage>
        <taxon>Bacteria</taxon>
        <taxon>Bacillati</taxon>
        <taxon>Actinomycetota</taxon>
        <taxon>Actinomycetes</taxon>
        <taxon>Kitasatosporales</taxon>
        <taxon>Streptomycetaceae</taxon>
        <taxon>Streptantibioticus</taxon>
    </lineage>
</organism>
<reference evidence="1 2" key="1">
    <citation type="submission" date="2021-08" db="EMBL/GenBank/DDBJ databases">
        <title>Streptomyces sp. PTM05 isolated from lichen.</title>
        <authorList>
            <person name="Somphong A."/>
            <person name="Phongsopitanun W."/>
            <person name="Tanasupawat S."/>
        </authorList>
    </citation>
    <scope>NUCLEOTIDE SEQUENCE [LARGE SCALE GENOMIC DNA]</scope>
    <source>
        <strain evidence="1 2">Ptm05</strain>
    </source>
</reference>
<proteinExistence type="predicted"/>
<gene>
    <name evidence="1" type="ORF">K7472_24815</name>
</gene>
<comment type="caution">
    <text evidence="1">The sequence shown here is derived from an EMBL/GenBank/DDBJ whole genome shotgun (WGS) entry which is preliminary data.</text>
</comment>
<dbReference type="Proteomes" id="UP001198565">
    <property type="component" value="Unassembled WGS sequence"/>
</dbReference>
<sequence length="97" mass="11179">MIRLRIQRAVWPRPALILTDTPRPGCPQCDGDGGIEWPYGDYETGEYAGSEWEPCGCWNERLRWTLMPLPRLPHLPWRRLHGATDPWATGHSDEQPS</sequence>